<organism evidence="4 5">
    <name type="scientific">Runella salmonicolor</name>
    <dbReference type="NCBI Taxonomy" id="2950278"/>
    <lineage>
        <taxon>Bacteria</taxon>
        <taxon>Pseudomonadati</taxon>
        <taxon>Bacteroidota</taxon>
        <taxon>Cytophagia</taxon>
        <taxon>Cytophagales</taxon>
        <taxon>Spirosomataceae</taxon>
        <taxon>Runella</taxon>
    </lineage>
</organism>
<reference evidence="4 5" key="1">
    <citation type="submission" date="2022-06" db="EMBL/GenBank/DDBJ databases">
        <title>Runella sp. S5 genome sequencing.</title>
        <authorList>
            <person name="Park S."/>
        </authorList>
    </citation>
    <scope>NUCLEOTIDE SEQUENCE [LARGE SCALE GENOMIC DNA]</scope>
    <source>
        <strain evidence="4 5">S5</strain>
    </source>
</reference>
<dbReference type="InterPro" id="IPR019734">
    <property type="entry name" value="TPR_rpt"/>
</dbReference>
<proteinExistence type="predicted"/>
<keyword evidence="2" id="KW-0472">Membrane</keyword>
<feature type="chain" id="PRO_5045208473" description="Tetratricopeptide repeat protein" evidence="3">
    <location>
        <begin position="20"/>
        <end position="404"/>
    </location>
</feature>
<protein>
    <recommendedName>
        <fullName evidence="6">Tetratricopeptide repeat protein</fullName>
    </recommendedName>
</protein>
<dbReference type="Proteomes" id="UP001204772">
    <property type="component" value="Unassembled WGS sequence"/>
</dbReference>
<feature type="transmembrane region" description="Helical" evidence="2">
    <location>
        <begin position="356"/>
        <end position="377"/>
    </location>
</feature>
<sequence>MKSLLLFLTLLLLSGASFAQKVTFDDYKKRGDACFVKQDYQCAKDNYERALRIRDNDAYCKSQLKKVNDALKKASTQTPPKKTPPKVEKESENVRIAELNRKEGDDLFKRGDYEAAQKKYEACLNVPSFGSDAYVKEQIKFSRLAAAFLTDAKNALARGNDLEGLAYLKKILEINSGDPITRRLITEHLQQRGNQQFAKNQFIEAKKSYEEALPYADIQTKAVLANLINTTEKELKADTEKKAEAAKVAKQEPKTASKEPVAETKKTAENKPIEPTAKQEVVKKEDAKLPKSPSKPSVVPKIITAGVGVGALAYAFVLNNQYQAKLDNFTALSRSAEYRQWRVAYDDVKAARSKNGLMNVCLGVAVGAVIVESVLLFKKPKEKRAALKLNSASQQWGLALQYQF</sequence>
<gene>
    <name evidence="4" type="ORF">NCI00_08960</name>
</gene>
<keyword evidence="2" id="KW-1133">Transmembrane helix</keyword>
<feature type="region of interest" description="Disordered" evidence="1">
    <location>
        <begin position="244"/>
        <end position="293"/>
    </location>
</feature>
<dbReference type="SUPFAM" id="SSF48452">
    <property type="entry name" value="TPR-like"/>
    <property type="match status" value="1"/>
</dbReference>
<feature type="region of interest" description="Disordered" evidence="1">
    <location>
        <begin position="71"/>
        <end position="91"/>
    </location>
</feature>
<dbReference type="EMBL" id="JAMZEL010000002">
    <property type="protein sequence ID" value="MCP1382551.1"/>
    <property type="molecule type" value="Genomic_DNA"/>
</dbReference>
<evidence type="ECO:0008006" key="6">
    <source>
        <dbReference type="Google" id="ProtNLM"/>
    </source>
</evidence>
<keyword evidence="3" id="KW-0732">Signal</keyword>
<dbReference type="RefSeq" id="WP_253526803.1">
    <property type="nucleotide sequence ID" value="NZ_JAMZEL010000002.1"/>
</dbReference>
<keyword evidence="2" id="KW-0812">Transmembrane</keyword>
<feature type="compositionally biased region" description="Basic and acidic residues" evidence="1">
    <location>
        <begin position="244"/>
        <end position="272"/>
    </location>
</feature>
<dbReference type="Gene3D" id="1.25.40.10">
    <property type="entry name" value="Tetratricopeptide repeat domain"/>
    <property type="match status" value="1"/>
</dbReference>
<evidence type="ECO:0000256" key="3">
    <source>
        <dbReference type="SAM" id="SignalP"/>
    </source>
</evidence>
<accession>A0ABT1FLB0</accession>
<name>A0ABT1FLB0_9BACT</name>
<dbReference type="SMART" id="SM00028">
    <property type="entry name" value="TPR"/>
    <property type="match status" value="3"/>
</dbReference>
<evidence type="ECO:0000313" key="5">
    <source>
        <dbReference type="Proteomes" id="UP001204772"/>
    </source>
</evidence>
<evidence type="ECO:0000313" key="4">
    <source>
        <dbReference type="EMBL" id="MCP1382551.1"/>
    </source>
</evidence>
<feature type="signal peptide" evidence="3">
    <location>
        <begin position="1"/>
        <end position="19"/>
    </location>
</feature>
<comment type="caution">
    <text evidence="4">The sequence shown here is derived from an EMBL/GenBank/DDBJ whole genome shotgun (WGS) entry which is preliminary data.</text>
</comment>
<feature type="compositionally biased region" description="Basic and acidic residues" evidence="1">
    <location>
        <begin position="280"/>
        <end position="289"/>
    </location>
</feature>
<evidence type="ECO:0000256" key="2">
    <source>
        <dbReference type="SAM" id="Phobius"/>
    </source>
</evidence>
<dbReference type="InterPro" id="IPR011990">
    <property type="entry name" value="TPR-like_helical_dom_sf"/>
</dbReference>
<keyword evidence="5" id="KW-1185">Reference proteome</keyword>
<evidence type="ECO:0000256" key="1">
    <source>
        <dbReference type="SAM" id="MobiDB-lite"/>
    </source>
</evidence>